<dbReference type="Proteomes" id="UP000237144">
    <property type="component" value="Unassembled WGS sequence"/>
</dbReference>
<proteinExistence type="inferred from homology"/>
<dbReference type="InterPro" id="IPR045851">
    <property type="entry name" value="AMP-bd_C_sf"/>
</dbReference>
<organism evidence="5 6">
    <name type="scientific">Rhodotorula taiwanensis</name>
    <dbReference type="NCBI Taxonomy" id="741276"/>
    <lineage>
        <taxon>Eukaryota</taxon>
        <taxon>Fungi</taxon>
        <taxon>Dikarya</taxon>
        <taxon>Basidiomycota</taxon>
        <taxon>Pucciniomycotina</taxon>
        <taxon>Microbotryomycetes</taxon>
        <taxon>Sporidiobolales</taxon>
        <taxon>Sporidiobolaceae</taxon>
        <taxon>Rhodotorula</taxon>
    </lineage>
</organism>
<evidence type="ECO:0000256" key="1">
    <source>
        <dbReference type="ARBA" id="ARBA00006432"/>
    </source>
</evidence>
<feature type="domain" description="AMP-binding enzyme C-terminal" evidence="4">
    <location>
        <begin position="459"/>
        <end position="539"/>
    </location>
</feature>
<evidence type="ECO:0008006" key="7">
    <source>
        <dbReference type="Google" id="ProtNLM"/>
    </source>
</evidence>
<dbReference type="STRING" id="741276.A0A2S5BDF7"/>
<comment type="similarity">
    <text evidence="1">Belongs to the ATP-dependent AMP-binding enzyme family.</text>
</comment>
<dbReference type="AlphaFoldDB" id="A0A2S5BDF7"/>
<dbReference type="PROSITE" id="PS00455">
    <property type="entry name" value="AMP_BINDING"/>
    <property type="match status" value="1"/>
</dbReference>
<dbReference type="PANTHER" id="PTHR24096">
    <property type="entry name" value="LONG-CHAIN-FATTY-ACID--COA LIGASE"/>
    <property type="match status" value="1"/>
</dbReference>
<dbReference type="SUPFAM" id="SSF56801">
    <property type="entry name" value="Acetyl-CoA synthetase-like"/>
    <property type="match status" value="1"/>
</dbReference>
<sequence>MIYESPFDAVHLPECSVWDKIWSNPNKVSDDADAVIDGPTGRKFSRAQLRDNAQRFAHGLRNAAGLSAGDVICLFSPNTLYYHMIVIASQCAGVIFSGANAAYQPAELKHQLSDSSAQLLLVHPSVVETALAATQQMGWTERQQTERIVLAVRDDEAGPAGQALSVSLYKAKRFKTLDFLLSDHKMAPHPVSDVRNTVAYLGYSSGTSGAAKGVQTSCYNMTSVLSILEPLKTYEKDVQLAVLPLNHIYGLTKLVHWPILRGNPVVVMPKFDLVQLCTLIERYRCTFLMLVPPIALQLARDPRVSKYDLSSMRVIISGAAPLGPELERELAERMPGCQVSQAYGLTESSPTTHVAMTPRRGSIGPLLPMMKARIVVPDTGKDAEAGAEGELWMAGPNIMLGYLNRPQANKETLVEEQGTIWLRTGDIARVEDGQKGWFFITDRLKELIKVKGFQVPPAELEATLLECPYVADCAVIGVWNEDQATEYPRAYVVLSDGGKKERDAPAAINKWMEKKVAHYKQLKGGIKLVESIPKSPSGKLLRRILRDEAKAEAEAAKKAGSSQQAKL</sequence>
<feature type="domain" description="AMP-dependent synthetase/ligase" evidence="3">
    <location>
        <begin position="30"/>
        <end position="403"/>
    </location>
</feature>
<dbReference type="CDD" id="cd05911">
    <property type="entry name" value="Firefly_Luc_like"/>
    <property type="match status" value="1"/>
</dbReference>
<dbReference type="InterPro" id="IPR000873">
    <property type="entry name" value="AMP-dep_synth/lig_dom"/>
</dbReference>
<keyword evidence="2" id="KW-0436">Ligase</keyword>
<evidence type="ECO:0000313" key="6">
    <source>
        <dbReference type="Proteomes" id="UP000237144"/>
    </source>
</evidence>
<dbReference type="EMBL" id="PJQD01000021">
    <property type="protein sequence ID" value="POY74816.1"/>
    <property type="molecule type" value="Genomic_DNA"/>
</dbReference>
<evidence type="ECO:0000313" key="5">
    <source>
        <dbReference type="EMBL" id="POY74816.1"/>
    </source>
</evidence>
<dbReference type="InterPro" id="IPR020845">
    <property type="entry name" value="AMP-binding_CS"/>
</dbReference>
<dbReference type="Gene3D" id="3.40.50.12780">
    <property type="entry name" value="N-terminal domain of ligase-like"/>
    <property type="match status" value="1"/>
</dbReference>
<accession>A0A2S5BDF7</accession>
<dbReference type="GO" id="GO:0016405">
    <property type="term" value="F:CoA-ligase activity"/>
    <property type="evidence" value="ECO:0007669"/>
    <property type="project" value="TreeGrafter"/>
</dbReference>
<gene>
    <name evidence="5" type="ORF">BMF94_2089</name>
</gene>
<dbReference type="Gene3D" id="3.30.300.30">
    <property type="match status" value="1"/>
</dbReference>
<dbReference type="PANTHER" id="PTHR24096:SF149">
    <property type="entry name" value="AMP-BINDING DOMAIN-CONTAINING PROTEIN-RELATED"/>
    <property type="match status" value="1"/>
</dbReference>
<protein>
    <recommendedName>
        <fullName evidence="7">4-coumarate--CoA ligase</fullName>
    </recommendedName>
</protein>
<evidence type="ECO:0000256" key="2">
    <source>
        <dbReference type="ARBA" id="ARBA00022598"/>
    </source>
</evidence>
<name>A0A2S5BDF7_9BASI</name>
<dbReference type="Pfam" id="PF13193">
    <property type="entry name" value="AMP-binding_C"/>
    <property type="match status" value="1"/>
</dbReference>
<reference evidence="5 6" key="1">
    <citation type="journal article" date="2018" name="Front. Microbiol.">
        <title>Prospects for Fungal Bioremediation of Acidic Radioactive Waste Sites: Characterization and Genome Sequence of Rhodotorula taiwanensis MD1149.</title>
        <authorList>
            <person name="Tkavc R."/>
            <person name="Matrosova V.Y."/>
            <person name="Grichenko O.E."/>
            <person name="Gostincar C."/>
            <person name="Volpe R.P."/>
            <person name="Klimenkova P."/>
            <person name="Gaidamakova E.K."/>
            <person name="Zhou C.E."/>
            <person name="Stewart B.J."/>
            <person name="Lyman M.G."/>
            <person name="Malfatti S.A."/>
            <person name="Rubinfeld B."/>
            <person name="Courtot M."/>
            <person name="Singh J."/>
            <person name="Dalgard C.L."/>
            <person name="Hamilton T."/>
            <person name="Frey K.G."/>
            <person name="Gunde-Cimerman N."/>
            <person name="Dugan L."/>
            <person name="Daly M.J."/>
        </authorList>
    </citation>
    <scope>NUCLEOTIDE SEQUENCE [LARGE SCALE GENOMIC DNA]</scope>
    <source>
        <strain evidence="5 6">MD1149</strain>
    </source>
</reference>
<dbReference type="InterPro" id="IPR042099">
    <property type="entry name" value="ANL_N_sf"/>
</dbReference>
<evidence type="ECO:0000259" key="4">
    <source>
        <dbReference type="Pfam" id="PF13193"/>
    </source>
</evidence>
<comment type="caution">
    <text evidence="5">The sequence shown here is derived from an EMBL/GenBank/DDBJ whole genome shotgun (WGS) entry which is preliminary data.</text>
</comment>
<evidence type="ECO:0000259" key="3">
    <source>
        <dbReference type="Pfam" id="PF00501"/>
    </source>
</evidence>
<dbReference type="InterPro" id="IPR025110">
    <property type="entry name" value="AMP-bd_C"/>
</dbReference>
<dbReference type="OrthoDB" id="6509636at2759"/>
<keyword evidence="6" id="KW-1185">Reference proteome</keyword>
<dbReference type="Pfam" id="PF00501">
    <property type="entry name" value="AMP-binding"/>
    <property type="match status" value="1"/>
</dbReference>